<dbReference type="Gene3D" id="3.30.750.24">
    <property type="entry name" value="STAS domain"/>
    <property type="match status" value="1"/>
</dbReference>
<dbReference type="Proteomes" id="UP000182841">
    <property type="component" value="Unassembled WGS sequence"/>
</dbReference>
<dbReference type="Pfam" id="PF01740">
    <property type="entry name" value="STAS"/>
    <property type="match status" value="1"/>
</dbReference>
<dbReference type="GO" id="GO:0043856">
    <property type="term" value="F:anti-sigma factor antagonist activity"/>
    <property type="evidence" value="ECO:0007669"/>
    <property type="project" value="InterPro"/>
</dbReference>
<dbReference type="OrthoDB" id="4284170at2"/>
<dbReference type="EMBL" id="FOGO01000002">
    <property type="protein sequence ID" value="SER52613.1"/>
    <property type="molecule type" value="Genomic_DNA"/>
</dbReference>
<dbReference type="InterPro" id="IPR002645">
    <property type="entry name" value="STAS_dom"/>
</dbReference>
<protein>
    <recommendedName>
        <fullName evidence="2">Anti-sigma factor antagonist</fullName>
    </recommendedName>
</protein>
<dbReference type="PANTHER" id="PTHR33495:SF2">
    <property type="entry name" value="ANTI-SIGMA FACTOR ANTAGONIST TM_1081-RELATED"/>
    <property type="match status" value="1"/>
</dbReference>
<dbReference type="InterPro" id="IPR003658">
    <property type="entry name" value="Anti-sigma_ant"/>
</dbReference>
<dbReference type="STRING" id="943816.AN217_02370"/>
<dbReference type="NCBIfam" id="TIGR00377">
    <property type="entry name" value="ant_ant_sig"/>
    <property type="match status" value="1"/>
</dbReference>
<proteinExistence type="inferred from homology"/>
<feature type="domain" description="STAS" evidence="4">
    <location>
        <begin position="44"/>
        <end position="167"/>
    </location>
</feature>
<name>A0A1H9PYE7_9ACTN</name>
<feature type="region of interest" description="Disordered" evidence="3">
    <location>
        <begin position="1"/>
        <end position="42"/>
    </location>
</feature>
<dbReference type="InterPro" id="IPR036513">
    <property type="entry name" value="STAS_dom_sf"/>
</dbReference>
<gene>
    <name evidence="5" type="ORF">SAMN05421870_102307</name>
</gene>
<keyword evidence="6" id="KW-1185">Reference proteome</keyword>
<dbReference type="RefSeq" id="WP_074999042.1">
    <property type="nucleotide sequence ID" value="NZ_FOGO01000002.1"/>
</dbReference>
<organism evidence="5 6">
    <name type="scientific">Streptomyces qinglanensis</name>
    <dbReference type="NCBI Taxonomy" id="943816"/>
    <lineage>
        <taxon>Bacteria</taxon>
        <taxon>Bacillati</taxon>
        <taxon>Actinomycetota</taxon>
        <taxon>Actinomycetes</taxon>
        <taxon>Kitasatosporales</taxon>
        <taxon>Streptomycetaceae</taxon>
        <taxon>Streptomyces</taxon>
    </lineage>
</organism>
<evidence type="ECO:0000256" key="3">
    <source>
        <dbReference type="SAM" id="MobiDB-lite"/>
    </source>
</evidence>
<dbReference type="PROSITE" id="PS50801">
    <property type="entry name" value="STAS"/>
    <property type="match status" value="1"/>
</dbReference>
<reference evidence="6" key="1">
    <citation type="submission" date="2016-10" db="EMBL/GenBank/DDBJ databases">
        <authorList>
            <person name="Varghese N."/>
            <person name="Submissions S."/>
        </authorList>
    </citation>
    <scope>NUCLEOTIDE SEQUENCE [LARGE SCALE GENOMIC DNA]</scope>
    <source>
        <strain evidence="6">CGMCC 4.6825</strain>
    </source>
</reference>
<feature type="compositionally biased region" description="Low complexity" evidence="3">
    <location>
        <begin position="175"/>
        <end position="194"/>
    </location>
</feature>
<evidence type="ECO:0000256" key="1">
    <source>
        <dbReference type="ARBA" id="ARBA00009013"/>
    </source>
</evidence>
<evidence type="ECO:0000313" key="5">
    <source>
        <dbReference type="EMBL" id="SER52613.1"/>
    </source>
</evidence>
<dbReference type="CDD" id="cd07043">
    <property type="entry name" value="STAS_anti-anti-sigma_factors"/>
    <property type="match status" value="1"/>
</dbReference>
<dbReference type="PANTHER" id="PTHR33495">
    <property type="entry name" value="ANTI-SIGMA FACTOR ANTAGONIST TM_1081-RELATED-RELATED"/>
    <property type="match status" value="1"/>
</dbReference>
<feature type="region of interest" description="Disordered" evidence="3">
    <location>
        <begin position="161"/>
        <end position="194"/>
    </location>
</feature>
<dbReference type="SUPFAM" id="SSF52091">
    <property type="entry name" value="SpoIIaa-like"/>
    <property type="match status" value="1"/>
</dbReference>
<feature type="compositionally biased region" description="Polar residues" evidence="3">
    <location>
        <begin position="10"/>
        <end position="23"/>
    </location>
</feature>
<accession>A0A1H9PYE7</accession>
<evidence type="ECO:0000256" key="2">
    <source>
        <dbReference type="RuleBase" id="RU003749"/>
    </source>
</evidence>
<comment type="similarity">
    <text evidence="1 2">Belongs to the anti-sigma-factor antagonist family.</text>
</comment>
<dbReference type="AlphaFoldDB" id="A0A1H9PYE7"/>
<evidence type="ECO:0000259" key="4">
    <source>
        <dbReference type="PROSITE" id="PS50801"/>
    </source>
</evidence>
<sequence length="194" mass="19889">MAPHLDASGSRLSSTVREQSWATAEQPWAGGADTPGEGEEAPAGTVLTRAEQGRSVVELHGEIDLAVVLATTPRLYALTAAPAPELVADLRPVTFIDCSGLALLVDIRARVLASGGAFTLVCADPRVLRLLRITGLENVLVPVPAPEALPEQSDRNAANIMNAASTADADDGTLEAVDGTDGTDGAEAAGGRES</sequence>
<evidence type="ECO:0000313" key="6">
    <source>
        <dbReference type="Proteomes" id="UP000182841"/>
    </source>
</evidence>